<accession>L1N8G6</accession>
<dbReference type="AlphaFoldDB" id="L1N8G6"/>
<reference evidence="1 2" key="1">
    <citation type="submission" date="2012-05" db="EMBL/GenBank/DDBJ databases">
        <authorList>
            <person name="Weinstock G."/>
            <person name="Sodergren E."/>
            <person name="Lobos E.A."/>
            <person name="Fulton L."/>
            <person name="Fulton R."/>
            <person name="Courtney L."/>
            <person name="Fronick C."/>
            <person name="O'Laughlin M."/>
            <person name="Godfrey J."/>
            <person name="Wilson R.M."/>
            <person name="Miner T."/>
            <person name="Farmer C."/>
            <person name="Delehaunty K."/>
            <person name="Cordes M."/>
            <person name="Minx P."/>
            <person name="Tomlinson C."/>
            <person name="Chen J."/>
            <person name="Wollam A."/>
            <person name="Pepin K.H."/>
            <person name="Bhonagiri V."/>
            <person name="Zhang X."/>
            <person name="Suruliraj S."/>
            <person name="Warren W."/>
            <person name="Mitreva M."/>
            <person name="Mardis E.R."/>
            <person name="Wilson R.K."/>
        </authorList>
    </citation>
    <scope>NUCLEOTIDE SEQUENCE [LARGE SCALE GENOMIC DNA]</scope>
    <source>
        <strain evidence="1 2">F0055</strain>
    </source>
</reference>
<comment type="caution">
    <text evidence="1">The sequence shown here is derived from an EMBL/GenBank/DDBJ whole genome shotgun (WGS) entry which is preliminary data.</text>
</comment>
<sequence length="53" mass="6228">MVFSQVLPCKSIGFELQKLCFQVQKPMLLTRKTIAFRNENEDKNLIFHLILGF</sequence>
<name>L1N8G6_9BACT</name>
<organism evidence="1 2">
    <name type="scientific">Hoylesella saccharolytica F0055</name>
    <dbReference type="NCBI Taxonomy" id="1127699"/>
    <lineage>
        <taxon>Bacteria</taxon>
        <taxon>Pseudomonadati</taxon>
        <taxon>Bacteroidota</taxon>
        <taxon>Bacteroidia</taxon>
        <taxon>Bacteroidales</taxon>
        <taxon>Prevotellaceae</taxon>
        <taxon>Hoylesella</taxon>
    </lineage>
</organism>
<gene>
    <name evidence="1" type="ORF">HMPREF9151_01687</name>
</gene>
<proteinExistence type="predicted"/>
<keyword evidence="2" id="KW-1185">Reference proteome</keyword>
<evidence type="ECO:0000313" key="2">
    <source>
        <dbReference type="Proteomes" id="UP000010433"/>
    </source>
</evidence>
<dbReference type="HOGENOM" id="CLU_3064853_0_0_10"/>
<evidence type="ECO:0000313" key="1">
    <source>
        <dbReference type="EMBL" id="EKX99491.1"/>
    </source>
</evidence>
<protein>
    <submittedName>
        <fullName evidence="1">Uncharacterized protein</fullName>
    </submittedName>
</protein>
<dbReference type="EMBL" id="AMEP01000101">
    <property type="protein sequence ID" value="EKX99491.1"/>
    <property type="molecule type" value="Genomic_DNA"/>
</dbReference>
<dbReference type="Proteomes" id="UP000010433">
    <property type="component" value="Unassembled WGS sequence"/>
</dbReference>